<dbReference type="KEGG" id="bths:CNY62_04030"/>
<evidence type="ECO:0000313" key="3">
    <source>
        <dbReference type="Proteomes" id="UP000243591"/>
    </source>
</evidence>
<sequence length="870" mass="98769">MKKIWNVVQSNFIYYIWAFMIPLVIMALVYYSLGIYWGSERSILASDSFSQYSNFHASLNNVLHGKASLFYNWNLGLGFNYYALMSYYLGGIFPFFVVFFSNANMPDVLYLMTIVKVGVIGLSFWIYAKETFKINHYFHLGLSVAYALMSFVGAYSMSIMWLDALIYLPMVILGINRLLQKSKPTLLFVAYALLFISNYYMGFMVGIFTVMYVICMVILEPEGRLRKLVLYFSTSILAGLTSMIMILPMILDLRNNGEKLSTITSFLTEETHLWDMVVKSMIGVYDTTKYNSIPFTYVGLLPLIMAIFFFVTPKIALKTKVVLGSLLMIIFISFNISALNLFWQGMHSPYMFLFRYSYLFSFTVVMLAGYGLAKYERKDSGKLVVISVILAAVFLGVKYLLPETLYTYVTMDSLYLTLAFLLIYVVIFSLAGFNKDIKKYLALLLVIVMVSEAAVNMRTMINGVLSDWNYPARTAYSEPYSTYREVVEKTVGKDTKEFYRTETMNPVSANDAINYGFNGISQFSSVRNRNALSFMNDLGFKSRGTNLNIRYGNNTLLMDALFGVRYNISKVPINKFGFSQYSNDKGYYVFRNTDALPLGMVTADKINNFKVKPKDNLGTQAALFSQLAKSTNTYFTRNQPAVVSTENVTLSKDTNSGNVTYTAIKDKIDKKITWKVHVPANKQAYMSLWPTDYGQLSSSSVLMTVNGINKATQLSINGQYHDLGYYPKAQDIEFTTNFYGTDVITLSDPVVVFMDVNQYQDDVARIAQNGVDFKVEGRKATADVTVKEAKQTIFTTIPYDKGWKLYVDGQLTPINSVNDAFLSLPVEKGKHKIELVFFPEGLVSGIILFFVGIGAFCLLLIYNRRMNKYK</sequence>
<dbReference type="Proteomes" id="UP000243591">
    <property type="component" value="Chromosome"/>
</dbReference>
<feature type="transmembrane region" description="Helical" evidence="1">
    <location>
        <begin position="228"/>
        <end position="251"/>
    </location>
</feature>
<name>A0A1D2LZ09_BROTH</name>
<organism evidence="2 3">
    <name type="scientific">Brochothrix thermosphacta</name>
    <name type="common">Microbacterium thermosphactum</name>
    <dbReference type="NCBI Taxonomy" id="2756"/>
    <lineage>
        <taxon>Bacteria</taxon>
        <taxon>Bacillati</taxon>
        <taxon>Bacillota</taxon>
        <taxon>Bacilli</taxon>
        <taxon>Bacillales</taxon>
        <taxon>Listeriaceae</taxon>
        <taxon>Brochothrix</taxon>
    </lineage>
</organism>
<keyword evidence="3" id="KW-1185">Reference proteome</keyword>
<keyword evidence="1" id="KW-0812">Transmembrane</keyword>
<feature type="transmembrane region" description="Helical" evidence="1">
    <location>
        <begin position="79"/>
        <end position="101"/>
    </location>
</feature>
<dbReference type="STRING" id="2756.BFR44_07790"/>
<dbReference type="InterPro" id="IPR018580">
    <property type="entry name" value="Uncharacterised_YfhO"/>
</dbReference>
<evidence type="ECO:0000256" key="1">
    <source>
        <dbReference type="SAM" id="Phobius"/>
    </source>
</evidence>
<reference evidence="2 3" key="1">
    <citation type="submission" date="2017-09" db="EMBL/GenBank/DDBJ databases">
        <title>Complete Genome Sequences of Two Strains of the Meat Spoilage Bacterium Brochothrix thermosphacta Isolated from Ground Chicken.</title>
        <authorList>
            <person name="Paoli G.C."/>
            <person name="Wijey C."/>
            <person name="Chen C.-Y."/>
            <person name="Nguyen L."/>
            <person name="Yan X."/>
            <person name="Irwin P.L."/>
        </authorList>
    </citation>
    <scope>NUCLEOTIDE SEQUENCE [LARGE SCALE GENOMIC DNA]</scope>
    <source>
        <strain evidence="2 3">BI</strain>
    </source>
</reference>
<feature type="transmembrane region" description="Helical" evidence="1">
    <location>
        <begin position="349"/>
        <end position="371"/>
    </location>
</feature>
<dbReference type="RefSeq" id="WP_069125319.1">
    <property type="nucleotide sequence ID" value="NZ_CP023483.1"/>
</dbReference>
<dbReference type="EMBL" id="CP023483">
    <property type="protein sequence ID" value="ATF25625.1"/>
    <property type="molecule type" value="Genomic_DNA"/>
</dbReference>
<feature type="transmembrane region" description="Helical" evidence="1">
    <location>
        <begin position="134"/>
        <end position="152"/>
    </location>
</feature>
<dbReference type="PANTHER" id="PTHR38454:SF1">
    <property type="entry name" value="INTEGRAL MEMBRANE PROTEIN"/>
    <property type="match status" value="1"/>
</dbReference>
<feature type="transmembrane region" description="Helical" evidence="1">
    <location>
        <begin position="413"/>
        <end position="433"/>
    </location>
</feature>
<feature type="transmembrane region" description="Helical" evidence="1">
    <location>
        <begin position="323"/>
        <end position="343"/>
    </location>
</feature>
<feature type="transmembrane region" description="Helical" evidence="1">
    <location>
        <begin position="12"/>
        <end position="33"/>
    </location>
</feature>
<accession>A0A1D2LZ09</accession>
<feature type="transmembrane region" description="Helical" evidence="1">
    <location>
        <begin position="440"/>
        <end position="457"/>
    </location>
</feature>
<proteinExistence type="predicted"/>
<gene>
    <name evidence="2" type="ORF">CNY62_04030</name>
</gene>
<dbReference type="Pfam" id="PF09586">
    <property type="entry name" value="YfhO"/>
    <property type="match status" value="1"/>
</dbReference>
<keyword evidence="1" id="KW-0472">Membrane</keyword>
<feature type="transmembrane region" description="Helical" evidence="1">
    <location>
        <begin position="293"/>
        <end position="311"/>
    </location>
</feature>
<dbReference type="AlphaFoldDB" id="A0A1D2LZ09"/>
<dbReference type="OrthoDB" id="9815466at2"/>
<keyword evidence="1" id="KW-1133">Transmembrane helix</keyword>
<dbReference type="PANTHER" id="PTHR38454">
    <property type="entry name" value="INTEGRAL MEMBRANE PROTEIN-RELATED"/>
    <property type="match status" value="1"/>
</dbReference>
<feature type="transmembrane region" description="Helical" evidence="1">
    <location>
        <begin position="383"/>
        <end position="401"/>
    </location>
</feature>
<protein>
    <submittedName>
        <fullName evidence="2">Copper ABC transporter permease</fullName>
    </submittedName>
</protein>
<evidence type="ECO:0000313" key="2">
    <source>
        <dbReference type="EMBL" id="ATF25625.1"/>
    </source>
</evidence>
<feature type="transmembrane region" description="Helical" evidence="1">
    <location>
        <begin position="108"/>
        <end position="128"/>
    </location>
</feature>
<feature type="transmembrane region" description="Helical" evidence="1">
    <location>
        <begin position="842"/>
        <end position="862"/>
    </location>
</feature>